<dbReference type="PANTHER" id="PTHR12176:SF80">
    <property type="entry name" value="EEF1A LYSINE METHYLTRANSFERASE 4"/>
    <property type="match status" value="1"/>
</dbReference>
<evidence type="ECO:0000313" key="5">
    <source>
        <dbReference type="EMBL" id="EFI97630.1"/>
    </source>
</evidence>
<name>D8Q348_SCHCM</name>
<accession>D8Q348</accession>
<dbReference type="eggNOG" id="KOG2352">
    <property type="taxonomic scope" value="Eukaryota"/>
</dbReference>
<dbReference type="VEuPathDB" id="FungiDB:SCHCODRAFT_02617678"/>
<feature type="non-terminal residue" evidence="5">
    <location>
        <position position="152"/>
    </location>
</feature>
<evidence type="ECO:0000256" key="3">
    <source>
        <dbReference type="ARBA" id="ARBA00022679"/>
    </source>
</evidence>
<dbReference type="OrthoDB" id="411785at2759"/>
<dbReference type="InParanoid" id="D8Q348"/>
<sequence length="152" mass="18097">MLGCGNSKLSEDMWDDGYHNIVNIDYSPVVIEQMRRRNNELRPQMEWHEMDIRDLQFRDASFDIAIDKATMDAMLTYKGDPWNPPENVVEDCMREVDEVVRVLRPGGTFIYLTFGQPHFRKRYLAQRPGTTLEVRELGDTWNYYLYILRKQE</sequence>
<evidence type="ECO:0000256" key="1">
    <source>
        <dbReference type="ARBA" id="ARBA00008361"/>
    </source>
</evidence>
<comment type="similarity">
    <text evidence="1">Belongs to the methyltransferase superfamily.</text>
</comment>
<dbReference type="Proteomes" id="UP000007431">
    <property type="component" value="Unassembled WGS sequence"/>
</dbReference>
<evidence type="ECO:0000313" key="6">
    <source>
        <dbReference type="Proteomes" id="UP000007431"/>
    </source>
</evidence>
<dbReference type="CDD" id="cd02440">
    <property type="entry name" value="AdoMet_MTases"/>
    <property type="match status" value="1"/>
</dbReference>
<protein>
    <recommendedName>
        <fullName evidence="4">Methyltransferase type 11 domain-containing protein</fullName>
    </recommendedName>
</protein>
<evidence type="ECO:0000256" key="2">
    <source>
        <dbReference type="ARBA" id="ARBA00022603"/>
    </source>
</evidence>
<reference evidence="5 6" key="1">
    <citation type="journal article" date="2010" name="Nat. Biotechnol.">
        <title>Genome sequence of the model mushroom Schizophyllum commune.</title>
        <authorList>
            <person name="Ohm R.A."/>
            <person name="de Jong J.F."/>
            <person name="Lugones L.G."/>
            <person name="Aerts A."/>
            <person name="Kothe E."/>
            <person name="Stajich J.E."/>
            <person name="de Vries R.P."/>
            <person name="Record E."/>
            <person name="Levasseur A."/>
            <person name="Baker S.E."/>
            <person name="Bartholomew K.A."/>
            <person name="Coutinho P.M."/>
            <person name="Erdmann S."/>
            <person name="Fowler T.J."/>
            <person name="Gathman A.C."/>
            <person name="Lombard V."/>
            <person name="Henrissat B."/>
            <person name="Knabe N."/>
            <person name="Kuees U."/>
            <person name="Lilly W.W."/>
            <person name="Lindquist E."/>
            <person name="Lucas S."/>
            <person name="Magnuson J.K."/>
            <person name="Piumi F."/>
            <person name="Raudaskoski M."/>
            <person name="Salamov A."/>
            <person name="Schmutz J."/>
            <person name="Schwarze F.W.M.R."/>
            <person name="vanKuyk P.A."/>
            <person name="Horton J.S."/>
            <person name="Grigoriev I.V."/>
            <person name="Woesten H.A.B."/>
        </authorList>
    </citation>
    <scope>NUCLEOTIDE SEQUENCE [LARGE SCALE GENOMIC DNA]</scope>
    <source>
        <strain evidence="6">H4-8 / FGSC 9210</strain>
    </source>
</reference>
<dbReference type="HOGENOM" id="CLU_065920_2_2_1"/>
<dbReference type="PANTHER" id="PTHR12176">
    <property type="entry name" value="SAM-DEPENDENT METHYLTRANSFERASE SUPERFAMILY PROTEIN"/>
    <property type="match status" value="1"/>
</dbReference>
<dbReference type="Gene3D" id="3.40.50.150">
    <property type="entry name" value="Vaccinia Virus protein VP39"/>
    <property type="match status" value="1"/>
</dbReference>
<dbReference type="InterPro" id="IPR051419">
    <property type="entry name" value="Lys/N-term_MeTrsfase_sf"/>
</dbReference>
<organism evidence="6">
    <name type="scientific">Schizophyllum commune (strain H4-8 / FGSC 9210)</name>
    <name type="common">Split gill fungus</name>
    <dbReference type="NCBI Taxonomy" id="578458"/>
    <lineage>
        <taxon>Eukaryota</taxon>
        <taxon>Fungi</taxon>
        <taxon>Dikarya</taxon>
        <taxon>Basidiomycota</taxon>
        <taxon>Agaricomycotina</taxon>
        <taxon>Agaricomycetes</taxon>
        <taxon>Agaricomycetidae</taxon>
        <taxon>Agaricales</taxon>
        <taxon>Schizophyllaceae</taxon>
        <taxon>Schizophyllum</taxon>
    </lineage>
</organism>
<dbReference type="GO" id="GO:0032259">
    <property type="term" value="P:methylation"/>
    <property type="evidence" value="ECO:0007669"/>
    <property type="project" value="UniProtKB-KW"/>
</dbReference>
<keyword evidence="3" id="KW-0808">Transferase</keyword>
<feature type="domain" description="Methyltransferase type 11" evidence="4">
    <location>
        <begin position="2"/>
        <end position="110"/>
    </location>
</feature>
<keyword evidence="6" id="KW-1185">Reference proteome</keyword>
<dbReference type="InterPro" id="IPR013216">
    <property type="entry name" value="Methyltransf_11"/>
</dbReference>
<keyword evidence="2" id="KW-0489">Methyltransferase</keyword>
<dbReference type="OMA" id="HWAVMDA"/>
<dbReference type="InterPro" id="IPR029063">
    <property type="entry name" value="SAM-dependent_MTases_sf"/>
</dbReference>
<dbReference type="RefSeq" id="XP_003032533.1">
    <property type="nucleotide sequence ID" value="XM_003032487.1"/>
</dbReference>
<dbReference type="KEGG" id="scm:SCHCO_02617678"/>
<dbReference type="SUPFAM" id="SSF53335">
    <property type="entry name" value="S-adenosyl-L-methionine-dependent methyltransferases"/>
    <property type="match status" value="1"/>
</dbReference>
<evidence type="ECO:0000259" key="4">
    <source>
        <dbReference type="Pfam" id="PF08241"/>
    </source>
</evidence>
<proteinExistence type="inferred from homology"/>
<dbReference type="EMBL" id="GL377305">
    <property type="protein sequence ID" value="EFI97630.1"/>
    <property type="molecule type" value="Genomic_DNA"/>
</dbReference>
<dbReference type="GeneID" id="9590318"/>
<gene>
    <name evidence="5" type="ORF">SCHCODRAFT_107706</name>
</gene>
<dbReference type="AlphaFoldDB" id="D8Q348"/>
<dbReference type="GO" id="GO:0008757">
    <property type="term" value="F:S-adenosylmethionine-dependent methyltransferase activity"/>
    <property type="evidence" value="ECO:0007669"/>
    <property type="project" value="InterPro"/>
</dbReference>
<dbReference type="Pfam" id="PF08241">
    <property type="entry name" value="Methyltransf_11"/>
    <property type="match status" value="1"/>
</dbReference>